<dbReference type="Gene3D" id="2.60.450.10">
    <property type="entry name" value="Lipopolysaccharide (LPS) transport protein A like domain"/>
    <property type="match status" value="1"/>
</dbReference>
<dbReference type="HOGENOM" id="CLU_098275_0_2_10"/>
<dbReference type="STRING" id="1562970.ING2E5B_2410"/>
<dbReference type="GO" id="GO:0015221">
    <property type="term" value="F:lipopolysaccharide transmembrane transporter activity"/>
    <property type="evidence" value="ECO:0007669"/>
    <property type="project" value="InterPro"/>
</dbReference>
<organism evidence="1 2">
    <name type="scientific">Fermentimonas caenicola</name>
    <dbReference type="NCBI Taxonomy" id="1562970"/>
    <lineage>
        <taxon>Bacteria</taxon>
        <taxon>Pseudomonadati</taxon>
        <taxon>Bacteroidota</taxon>
        <taxon>Bacteroidia</taxon>
        <taxon>Bacteroidales</taxon>
        <taxon>Dysgonomonadaceae</taxon>
        <taxon>Fermentimonas</taxon>
    </lineage>
</organism>
<dbReference type="InterPro" id="IPR026265">
    <property type="entry name" value="LptC"/>
</dbReference>
<dbReference type="KEGG" id="pbt:ING2E5B_2410"/>
<reference evidence="1 2" key="1">
    <citation type="submission" date="2014-08" db="EMBL/GenBank/DDBJ databases">
        <authorList>
            <person name="Wibberg D."/>
        </authorList>
    </citation>
    <scope>NUCLEOTIDE SEQUENCE [LARGE SCALE GENOMIC DNA]</scope>
    <source>
        <strain evidence="2">ING2-E5B</strain>
    </source>
</reference>
<dbReference type="InterPro" id="IPR010664">
    <property type="entry name" value="LipoPS_assembly_LptC-rel"/>
</dbReference>
<proteinExistence type="predicted"/>
<dbReference type="Proteomes" id="UP000032417">
    <property type="component" value="Chromosome 1"/>
</dbReference>
<keyword evidence="2" id="KW-1185">Reference proteome</keyword>
<dbReference type="EMBL" id="LN515532">
    <property type="protein sequence ID" value="CEA17135.1"/>
    <property type="molecule type" value="Genomic_DNA"/>
</dbReference>
<evidence type="ECO:0000313" key="1">
    <source>
        <dbReference type="EMBL" id="CEA17135.1"/>
    </source>
</evidence>
<accession>A0A098C2J4</accession>
<dbReference type="AlphaFoldDB" id="A0A098C2J4"/>
<name>A0A098C2J4_9BACT</name>
<protein>
    <submittedName>
        <fullName evidence="1">Uncharacterized protein</fullName>
    </submittedName>
</protein>
<gene>
    <name evidence="1" type="ORF">ING2E5B_2410</name>
</gene>
<evidence type="ECO:0000313" key="2">
    <source>
        <dbReference type="Proteomes" id="UP000032417"/>
    </source>
</evidence>
<sequence>MLKLQHNISKFRRITTTLWLVVMLLYFVSCKNGNDNLVDFKYDPEVIPTMITDSAYQLLSDSGVTRYKISYDVWMVFDKAKEPYQFFPKGLYLERFTPDFTTEATVEADTAWYFDDKKLWRLRSNVHVQNMQGEEFNSEELFWDMENGKVYSNTYIEIKRKESQLKGYGFESNEQMTDYRIFRPHDGKLPFVDKPSVPTDSLKIEKTDSTANINKIGDQEAIILME</sequence>
<dbReference type="NCBIfam" id="TIGR04409">
    <property type="entry name" value="LptC_YrbK"/>
    <property type="match status" value="1"/>
</dbReference>
<dbReference type="Pfam" id="PF06835">
    <property type="entry name" value="LptC"/>
    <property type="match status" value="1"/>
</dbReference>
<dbReference type="GO" id="GO:0005886">
    <property type="term" value="C:plasma membrane"/>
    <property type="evidence" value="ECO:0007669"/>
    <property type="project" value="InterPro"/>
</dbReference>